<dbReference type="SUPFAM" id="SSF50182">
    <property type="entry name" value="Sm-like ribonucleoproteins"/>
    <property type="match status" value="1"/>
</dbReference>
<feature type="transmembrane region" description="Helical" evidence="5">
    <location>
        <begin position="138"/>
        <end position="159"/>
    </location>
</feature>
<protein>
    <submittedName>
        <fullName evidence="7">Mechanosensitive ion channel</fullName>
    </submittedName>
</protein>
<dbReference type="InterPro" id="IPR023408">
    <property type="entry name" value="MscS_beta-dom_sf"/>
</dbReference>
<dbReference type="Gene3D" id="2.30.30.60">
    <property type="match status" value="1"/>
</dbReference>
<comment type="caution">
    <text evidence="7">The sequence shown here is derived from an EMBL/GenBank/DDBJ whole genome shotgun (WGS) entry which is preliminary data.</text>
</comment>
<dbReference type="InterPro" id="IPR010920">
    <property type="entry name" value="LSM_dom_sf"/>
</dbReference>
<dbReference type="Pfam" id="PF00924">
    <property type="entry name" value="MS_channel_2nd"/>
    <property type="match status" value="1"/>
</dbReference>
<dbReference type="Gene3D" id="1.10.287.1260">
    <property type="match status" value="1"/>
</dbReference>
<evidence type="ECO:0000256" key="1">
    <source>
        <dbReference type="ARBA" id="ARBA00004370"/>
    </source>
</evidence>
<keyword evidence="4 5" id="KW-0472">Membrane</keyword>
<keyword evidence="2 5" id="KW-0812">Transmembrane</keyword>
<evidence type="ECO:0000256" key="5">
    <source>
        <dbReference type="SAM" id="Phobius"/>
    </source>
</evidence>
<gene>
    <name evidence="7" type="ORF">GCM10022268_34250</name>
</gene>
<comment type="subcellular location">
    <subcellularLocation>
        <location evidence="1">Membrane</location>
    </subcellularLocation>
</comment>
<feature type="transmembrane region" description="Helical" evidence="5">
    <location>
        <begin position="61"/>
        <end position="79"/>
    </location>
</feature>
<dbReference type="Proteomes" id="UP001500523">
    <property type="component" value="Unassembled WGS sequence"/>
</dbReference>
<evidence type="ECO:0000259" key="6">
    <source>
        <dbReference type="Pfam" id="PF00924"/>
    </source>
</evidence>
<organism evidence="7 8">
    <name type="scientific">Sphingomonas cynarae</name>
    <dbReference type="NCBI Taxonomy" id="930197"/>
    <lineage>
        <taxon>Bacteria</taxon>
        <taxon>Pseudomonadati</taxon>
        <taxon>Pseudomonadota</taxon>
        <taxon>Alphaproteobacteria</taxon>
        <taxon>Sphingomonadales</taxon>
        <taxon>Sphingomonadaceae</taxon>
        <taxon>Sphingomonas</taxon>
    </lineage>
</organism>
<reference evidence="8" key="1">
    <citation type="journal article" date="2019" name="Int. J. Syst. Evol. Microbiol.">
        <title>The Global Catalogue of Microorganisms (GCM) 10K type strain sequencing project: providing services to taxonomists for standard genome sequencing and annotation.</title>
        <authorList>
            <consortium name="The Broad Institute Genomics Platform"/>
            <consortium name="The Broad Institute Genome Sequencing Center for Infectious Disease"/>
            <person name="Wu L."/>
            <person name="Ma J."/>
        </authorList>
    </citation>
    <scope>NUCLEOTIDE SEQUENCE [LARGE SCALE GENOMIC DNA]</scope>
    <source>
        <strain evidence="8">JCM 17498</strain>
    </source>
</reference>
<feature type="transmembrane region" description="Helical" evidence="5">
    <location>
        <begin position="18"/>
        <end position="40"/>
    </location>
</feature>
<feature type="domain" description="Mechanosensitive ion channel MscS" evidence="6">
    <location>
        <begin position="188"/>
        <end position="253"/>
    </location>
</feature>
<dbReference type="RefSeq" id="WP_344694682.1">
    <property type="nucleotide sequence ID" value="NZ_BAABBF010000012.1"/>
</dbReference>
<evidence type="ECO:0000256" key="4">
    <source>
        <dbReference type="ARBA" id="ARBA00023136"/>
    </source>
</evidence>
<keyword evidence="8" id="KW-1185">Reference proteome</keyword>
<evidence type="ECO:0000313" key="7">
    <source>
        <dbReference type="EMBL" id="GAA3723210.1"/>
    </source>
</evidence>
<accession>A0ABP7EQY5</accession>
<proteinExistence type="predicted"/>
<evidence type="ECO:0000256" key="3">
    <source>
        <dbReference type="ARBA" id="ARBA00022989"/>
    </source>
</evidence>
<dbReference type="PANTHER" id="PTHR30566">
    <property type="entry name" value="YNAI-RELATED MECHANOSENSITIVE ION CHANNEL"/>
    <property type="match status" value="1"/>
</dbReference>
<dbReference type="EMBL" id="BAABBF010000012">
    <property type="protein sequence ID" value="GAA3723210.1"/>
    <property type="molecule type" value="Genomic_DNA"/>
</dbReference>
<evidence type="ECO:0000256" key="2">
    <source>
        <dbReference type="ARBA" id="ARBA00022692"/>
    </source>
</evidence>
<dbReference type="PANTHER" id="PTHR30566:SF25">
    <property type="entry name" value="INNER MEMBRANE PROTEIN"/>
    <property type="match status" value="1"/>
</dbReference>
<evidence type="ECO:0000313" key="8">
    <source>
        <dbReference type="Proteomes" id="UP001500523"/>
    </source>
</evidence>
<dbReference type="InterPro" id="IPR006685">
    <property type="entry name" value="MscS_channel_2nd"/>
</dbReference>
<sequence>MEISRWRVPPEWVWVQDIAIVAVAVFMAVLAHALAMRILLRTGRRRTRDARETVLAEIRTPSRWFVISIGLSFATKFLSMDREMRELWQQIQGFAVPALMGWLAVSMLHALQRIVELRADITVADNLAARRQRTRATILGRIGTFFIVFLTICLMLLSVPGIRTIGVTLMASAGLAGLVVGAAAQPALKNVIAGIQMAFTEPIRLDDVVIMDGEWGRVEEIRLTFVVIRIWDERRLVVPVSKFLEASFQNWTRETSQLLGSVFWYLDPATDIARLREAVGRAVQASALWDGRFWNCQVTDVKTDAIEVRGLMTAKDASTAFDLRCEVREAVLAFVRVDMPEALPRRRVEMPAVEG</sequence>
<keyword evidence="3 5" id="KW-1133">Transmembrane helix</keyword>
<feature type="transmembrane region" description="Helical" evidence="5">
    <location>
        <begin position="91"/>
        <end position="111"/>
    </location>
</feature>
<name>A0ABP7EQY5_9SPHN</name>